<feature type="binding site" evidence="13">
    <location>
        <begin position="166"/>
        <end position="167"/>
    </location>
    <ligand>
        <name>S-adenosyl-L-methionine</name>
        <dbReference type="ChEBI" id="CHEBI:59789"/>
    </ligand>
</feature>
<keyword evidence="7 13" id="KW-0949">S-adenosyl-L-methionine</keyword>
<evidence type="ECO:0000256" key="4">
    <source>
        <dbReference type="ARBA" id="ARBA00022552"/>
    </source>
</evidence>
<dbReference type="PANTHER" id="PTHR30544:SF5">
    <property type="entry name" value="RADICAL SAM CORE DOMAIN-CONTAINING PROTEIN"/>
    <property type="match status" value="1"/>
</dbReference>
<dbReference type="SUPFAM" id="SSF102114">
    <property type="entry name" value="Radical SAM enzymes"/>
    <property type="match status" value="1"/>
</dbReference>
<comment type="subcellular location">
    <subcellularLocation>
        <location evidence="1 13">Cytoplasm</location>
    </subcellularLocation>
</comment>
<feature type="domain" description="Radical SAM core" evidence="14">
    <location>
        <begin position="98"/>
        <end position="338"/>
    </location>
</feature>
<evidence type="ECO:0000256" key="5">
    <source>
        <dbReference type="ARBA" id="ARBA00022603"/>
    </source>
</evidence>
<dbReference type="HAMAP" id="MF_01849">
    <property type="entry name" value="RNA_methyltr_RlmN"/>
    <property type="match status" value="1"/>
</dbReference>
<keyword evidence="6 13" id="KW-0808">Transferase</keyword>
<dbReference type="FunFam" id="3.20.20.70:FF:000014">
    <property type="entry name" value="Probable dual-specificity RNA methyltransferase RlmN"/>
    <property type="match status" value="1"/>
</dbReference>
<dbReference type="NCBIfam" id="TIGR00048">
    <property type="entry name" value="rRNA_mod_RlmN"/>
    <property type="match status" value="1"/>
</dbReference>
<evidence type="ECO:0000256" key="9">
    <source>
        <dbReference type="ARBA" id="ARBA00022723"/>
    </source>
</evidence>
<comment type="cofactor">
    <cofactor evidence="13">
        <name>[4Fe-4S] cluster</name>
        <dbReference type="ChEBI" id="CHEBI:49883"/>
    </cofactor>
    <text evidence="13">Binds 1 [4Fe-4S] cluster. The cluster is coordinated with 3 cysteines and an exchangeable S-adenosyl-L-methionine.</text>
</comment>
<dbReference type="RefSeq" id="WP_129928521.1">
    <property type="nucleotide sequence ID" value="NZ_CP159510.1"/>
</dbReference>
<feature type="binding site" evidence="13">
    <location>
        <position position="299"/>
    </location>
    <ligand>
        <name>S-adenosyl-L-methionine</name>
        <dbReference type="ChEBI" id="CHEBI:59789"/>
    </ligand>
</feature>
<gene>
    <name evidence="13 15" type="primary">rlmN</name>
    <name evidence="15" type="ORF">ABNN70_04290</name>
</gene>
<evidence type="ECO:0000256" key="2">
    <source>
        <dbReference type="ARBA" id="ARBA00022485"/>
    </source>
</evidence>
<keyword evidence="3 13" id="KW-0963">Cytoplasm</keyword>
<dbReference type="InterPro" id="IPR048641">
    <property type="entry name" value="RlmN_N"/>
</dbReference>
<keyword evidence="4 13" id="KW-0698">rRNA processing</keyword>
<comment type="function">
    <text evidence="13">Specifically methylates position 2 of adenine 2503 in 23S rRNA and position 2 of adenine 37 in tRNAs.</text>
</comment>
<sequence>MDKTSIYGLTFNQLEDFLLDHGEKKFRSAQIWDWLYVKRVDRFSQMTNLSKKGIHLLENSFVMGTLKLETAQKAKDGTIKYLFRLKDGNLIETVLMPHEYGLSVCVTSQVGCNIGCSFCASGLLRKNRDLTSGEMVEQVLAIQKHLDQQEQGKGERVGHVVVMGIGEPFDNFDHVISFLRIINHSKGLSIGARHITVSTSGIVPKIYTFADIDWQINLAISLHAPNNELRSRIMKINRAWPIEKLMDAVDYYLKKTNRRITFEYIMLKDVNDHKEEALQLAKLLENKRHLAYVNLIPYNPVEEHPAYQRSSKQAVSAFYETLKRRGINAVVRKEFGTDIDAACGQLRSKQMNKERVRKP</sequence>
<dbReference type="PROSITE" id="PS51918">
    <property type="entry name" value="RADICAL_SAM"/>
    <property type="match status" value="1"/>
</dbReference>
<keyword evidence="10 13" id="KW-0408">Iron</keyword>
<accession>A0AAU8IHS2</accession>
<feature type="binding site" evidence="13">
    <location>
        <position position="198"/>
    </location>
    <ligand>
        <name>S-adenosyl-L-methionine</name>
        <dbReference type="ChEBI" id="CHEBI:59789"/>
    </ligand>
</feature>
<dbReference type="Gene3D" id="1.10.150.530">
    <property type="match status" value="1"/>
</dbReference>
<dbReference type="InterPro" id="IPR013785">
    <property type="entry name" value="Aldolase_TIM"/>
</dbReference>
<evidence type="ECO:0000256" key="3">
    <source>
        <dbReference type="ARBA" id="ARBA00022490"/>
    </source>
</evidence>
<dbReference type="InterPro" id="IPR040072">
    <property type="entry name" value="Methyltransferase_A"/>
</dbReference>
<keyword evidence="8 13" id="KW-0819">tRNA processing</keyword>
<keyword evidence="5 13" id="KW-0489">Methyltransferase</keyword>
<evidence type="ECO:0000256" key="13">
    <source>
        <dbReference type="HAMAP-Rule" id="MF_01849"/>
    </source>
</evidence>
<dbReference type="GO" id="GO:0019843">
    <property type="term" value="F:rRNA binding"/>
    <property type="evidence" value="ECO:0007669"/>
    <property type="project" value="UniProtKB-UniRule"/>
</dbReference>
<feature type="binding site" evidence="13">
    <location>
        <position position="112"/>
    </location>
    <ligand>
        <name>[4Fe-4S] cluster</name>
        <dbReference type="ChEBI" id="CHEBI:49883"/>
        <note>4Fe-4S-S-AdoMet</note>
    </ligand>
</feature>
<dbReference type="GO" id="GO:0070475">
    <property type="term" value="P:rRNA base methylation"/>
    <property type="evidence" value="ECO:0007669"/>
    <property type="project" value="UniProtKB-UniRule"/>
</dbReference>
<dbReference type="InterPro" id="IPR058240">
    <property type="entry name" value="rSAM_sf"/>
</dbReference>
<feature type="binding site" evidence="13">
    <location>
        <position position="119"/>
    </location>
    <ligand>
        <name>[4Fe-4S] cluster</name>
        <dbReference type="ChEBI" id="CHEBI:49883"/>
        <note>4Fe-4S-S-AdoMet</note>
    </ligand>
</feature>
<dbReference type="Pfam" id="PF21016">
    <property type="entry name" value="RlmN_N"/>
    <property type="match status" value="1"/>
</dbReference>
<comment type="catalytic activity">
    <reaction evidence="13">
        <text>adenosine(37) in tRNA + 2 reduced [2Fe-2S]-[ferredoxin] + 2 S-adenosyl-L-methionine = 2-methyladenosine(37) in tRNA + 5'-deoxyadenosine + L-methionine + 2 oxidized [2Fe-2S]-[ferredoxin] + S-adenosyl-L-homocysteine</text>
        <dbReference type="Rhea" id="RHEA:43332"/>
        <dbReference type="Rhea" id="RHEA-COMP:10000"/>
        <dbReference type="Rhea" id="RHEA-COMP:10001"/>
        <dbReference type="Rhea" id="RHEA-COMP:10162"/>
        <dbReference type="Rhea" id="RHEA-COMP:10485"/>
        <dbReference type="ChEBI" id="CHEBI:17319"/>
        <dbReference type="ChEBI" id="CHEBI:33737"/>
        <dbReference type="ChEBI" id="CHEBI:33738"/>
        <dbReference type="ChEBI" id="CHEBI:57844"/>
        <dbReference type="ChEBI" id="CHEBI:57856"/>
        <dbReference type="ChEBI" id="CHEBI:59789"/>
        <dbReference type="ChEBI" id="CHEBI:74411"/>
        <dbReference type="ChEBI" id="CHEBI:74497"/>
        <dbReference type="EC" id="2.1.1.192"/>
    </reaction>
</comment>
<dbReference type="PIRSF" id="PIRSF006004">
    <property type="entry name" value="CHP00048"/>
    <property type="match status" value="1"/>
</dbReference>
<comment type="miscellaneous">
    <text evidence="13">Reaction proceeds by a ping-pong mechanism involving intermediate methylation of a conserved cysteine residue.</text>
</comment>
<dbReference type="EMBL" id="CP159510">
    <property type="protein sequence ID" value="XCJ17708.1"/>
    <property type="molecule type" value="Genomic_DNA"/>
</dbReference>
<evidence type="ECO:0000256" key="11">
    <source>
        <dbReference type="ARBA" id="ARBA00023014"/>
    </source>
</evidence>
<evidence type="ECO:0000313" key="15">
    <source>
        <dbReference type="EMBL" id="XCJ17708.1"/>
    </source>
</evidence>
<feature type="binding site" evidence="13">
    <location>
        <begin position="221"/>
        <end position="223"/>
    </location>
    <ligand>
        <name>S-adenosyl-L-methionine</name>
        <dbReference type="ChEBI" id="CHEBI:59789"/>
    </ligand>
</feature>
<dbReference type="GO" id="GO:0051539">
    <property type="term" value="F:4 iron, 4 sulfur cluster binding"/>
    <property type="evidence" value="ECO:0007669"/>
    <property type="project" value="UniProtKB-UniRule"/>
</dbReference>
<dbReference type="Gene3D" id="3.20.20.70">
    <property type="entry name" value="Aldolase class I"/>
    <property type="match status" value="1"/>
</dbReference>
<keyword evidence="12 13" id="KW-1015">Disulfide bond</keyword>
<dbReference type="GO" id="GO:0070040">
    <property type="term" value="F:rRNA (adenine(2503)-C2-)-methyltransferase activity"/>
    <property type="evidence" value="ECO:0007669"/>
    <property type="project" value="UniProtKB-UniRule"/>
</dbReference>
<evidence type="ECO:0000256" key="6">
    <source>
        <dbReference type="ARBA" id="ARBA00022679"/>
    </source>
</evidence>
<dbReference type="SFLD" id="SFLDG01062">
    <property type="entry name" value="methyltransferase_(Class_A)"/>
    <property type="match status" value="1"/>
</dbReference>
<dbReference type="SFLD" id="SFLDS00029">
    <property type="entry name" value="Radical_SAM"/>
    <property type="match status" value="1"/>
</dbReference>
<dbReference type="Pfam" id="PF04055">
    <property type="entry name" value="Radical_SAM"/>
    <property type="match status" value="1"/>
</dbReference>
<dbReference type="AlphaFoldDB" id="A0AAU8IHS2"/>
<evidence type="ECO:0000256" key="10">
    <source>
        <dbReference type="ARBA" id="ARBA00023004"/>
    </source>
</evidence>
<evidence type="ECO:0000256" key="1">
    <source>
        <dbReference type="ARBA" id="ARBA00004496"/>
    </source>
</evidence>
<dbReference type="InterPro" id="IPR027492">
    <property type="entry name" value="RNA_MTrfase_RlmN"/>
</dbReference>
<dbReference type="GO" id="GO:0046872">
    <property type="term" value="F:metal ion binding"/>
    <property type="evidence" value="ECO:0007669"/>
    <property type="project" value="UniProtKB-KW"/>
</dbReference>
<feature type="active site" description="Proton acceptor" evidence="13">
    <location>
        <position position="92"/>
    </location>
</feature>
<keyword evidence="2 13" id="KW-0004">4Fe-4S</keyword>
<dbReference type="GO" id="GO:0005737">
    <property type="term" value="C:cytoplasm"/>
    <property type="evidence" value="ECO:0007669"/>
    <property type="project" value="UniProtKB-SubCell"/>
</dbReference>
<dbReference type="GO" id="GO:0030488">
    <property type="term" value="P:tRNA methylation"/>
    <property type="evidence" value="ECO:0007669"/>
    <property type="project" value="UniProtKB-UniRule"/>
</dbReference>
<proteinExistence type="inferred from homology"/>
<dbReference type="EC" id="2.1.1.192" evidence="13"/>
<dbReference type="InterPro" id="IPR007197">
    <property type="entry name" value="rSAM"/>
</dbReference>
<feature type="active site" description="S-methylcysteine intermediate" evidence="13">
    <location>
        <position position="343"/>
    </location>
</feature>
<dbReference type="CDD" id="cd01335">
    <property type="entry name" value="Radical_SAM"/>
    <property type="match status" value="1"/>
</dbReference>
<evidence type="ECO:0000256" key="8">
    <source>
        <dbReference type="ARBA" id="ARBA00022694"/>
    </source>
</evidence>
<evidence type="ECO:0000259" key="14">
    <source>
        <dbReference type="PROSITE" id="PS51918"/>
    </source>
</evidence>
<dbReference type="GO" id="GO:0002935">
    <property type="term" value="F:tRNA (adenine(37)-C2)-methyltransferase activity"/>
    <property type="evidence" value="ECO:0007669"/>
    <property type="project" value="UniProtKB-UniRule"/>
</dbReference>
<evidence type="ECO:0000256" key="12">
    <source>
        <dbReference type="ARBA" id="ARBA00023157"/>
    </source>
</evidence>
<dbReference type="InterPro" id="IPR004383">
    <property type="entry name" value="rRNA_lsu_MTrfase_RlmN/Cfr"/>
</dbReference>
<keyword evidence="9 13" id="KW-0479">Metal-binding</keyword>
<keyword evidence="11 13" id="KW-0411">Iron-sulfur</keyword>
<evidence type="ECO:0000256" key="7">
    <source>
        <dbReference type="ARBA" id="ARBA00022691"/>
    </source>
</evidence>
<protein>
    <recommendedName>
        <fullName evidence="13">Probable dual-specificity RNA methyltransferase RlmN</fullName>
        <ecNumber evidence="13">2.1.1.192</ecNumber>
    </recommendedName>
    <alternativeName>
        <fullName evidence="13">23S rRNA (adenine(2503)-C(2))-methyltransferase</fullName>
    </alternativeName>
    <alternativeName>
        <fullName evidence="13">23S rRNA m2A2503 methyltransferase</fullName>
    </alternativeName>
    <alternativeName>
        <fullName evidence="13">Ribosomal RNA large subunit methyltransferase N</fullName>
    </alternativeName>
    <alternativeName>
        <fullName evidence="13">tRNA (adenine(37)-C(2))-methyltransferase</fullName>
    </alternativeName>
    <alternativeName>
        <fullName evidence="13">tRNA m2A37 methyltransferase</fullName>
    </alternativeName>
</protein>
<comment type="caution">
    <text evidence="13">Lacks conserved residue(s) required for the propagation of feature annotation.</text>
</comment>
<dbReference type="SFLD" id="SFLDF00275">
    <property type="entry name" value="adenosine_C2_methyltransferase"/>
    <property type="match status" value="1"/>
</dbReference>
<feature type="binding site" evidence="13">
    <location>
        <position position="116"/>
    </location>
    <ligand>
        <name>[4Fe-4S] cluster</name>
        <dbReference type="ChEBI" id="CHEBI:49883"/>
        <note>4Fe-4S-S-AdoMet</note>
    </ligand>
</feature>
<dbReference type="GO" id="GO:0000049">
    <property type="term" value="F:tRNA binding"/>
    <property type="evidence" value="ECO:0007669"/>
    <property type="project" value="UniProtKB-UniRule"/>
</dbReference>
<dbReference type="PANTHER" id="PTHR30544">
    <property type="entry name" value="23S RRNA METHYLTRANSFERASE"/>
    <property type="match status" value="1"/>
</dbReference>
<organism evidence="15">
    <name type="scientific">Sporolactobacillus sp. Y61</name>
    <dbReference type="NCBI Taxonomy" id="3160863"/>
    <lineage>
        <taxon>Bacteria</taxon>
        <taxon>Bacillati</taxon>
        <taxon>Bacillota</taxon>
        <taxon>Bacilli</taxon>
        <taxon>Bacillales</taxon>
        <taxon>Sporolactobacillaceae</taxon>
        <taxon>Sporolactobacillus</taxon>
    </lineage>
</organism>
<comment type="similarity">
    <text evidence="13">Belongs to the radical SAM superfamily. RlmN family.</text>
</comment>
<reference evidence="15" key="1">
    <citation type="submission" date="2024-06" db="EMBL/GenBank/DDBJ databases">
        <authorList>
            <person name="Fan A."/>
            <person name="Zhang F.Y."/>
            <person name="Zhang L."/>
        </authorList>
    </citation>
    <scope>NUCLEOTIDE SEQUENCE</scope>
    <source>
        <strain evidence="15">Y61</strain>
    </source>
</reference>
<comment type="catalytic activity">
    <reaction evidence="13">
        <text>adenosine(2503) in 23S rRNA + 2 reduced [2Fe-2S]-[ferredoxin] + 2 S-adenosyl-L-methionine = 2-methyladenosine(2503) in 23S rRNA + 5'-deoxyadenosine + L-methionine + 2 oxidized [2Fe-2S]-[ferredoxin] + S-adenosyl-L-homocysteine</text>
        <dbReference type="Rhea" id="RHEA:42916"/>
        <dbReference type="Rhea" id="RHEA-COMP:10000"/>
        <dbReference type="Rhea" id="RHEA-COMP:10001"/>
        <dbReference type="Rhea" id="RHEA-COMP:10152"/>
        <dbReference type="Rhea" id="RHEA-COMP:10282"/>
        <dbReference type="ChEBI" id="CHEBI:17319"/>
        <dbReference type="ChEBI" id="CHEBI:33737"/>
        <dbReference type="ChEBI" id="CHEBI:33738"/>
        <dbReference type="ChEBI" id="CHEBI:57844"/>
        <dbReference type="ChEBI" id="CHEBI:57856"/>
        <dbReference type="ChEBI" id="CHEBI:59789"/>
        <dbReference type="ChEBI" id="CHEBI:74411"/>
        <dbReference type="ChEBI" id="CHEBI:74497"/>
        <dbReference type="EC" id="2.1.1.192"/>
    </reaction>
</comment>
<name>A0AAU8IHS2_9BACL</name>